<dbReference type="Proteomes" id="UP000516421">
    <property type="component" value="Chromosome"/>
</dbReference>
<dbReference type="Pfam" id="PF13365">
    <property type="entry name" value="Trypsin_2"/>
    <property type="match status" value="1"/>
</dbReference>
<evidence type="ECO:0000313" key="8">
    <source>
        <dbReference type="Proteomes" id="UP000516421"/>
    </source>
</evidence>
<dbReference type="AlphaFoldDB" id="A0A7H2BLP2"/>
<dbReference type="InterPro" id="IPR001478">
    <property type="entry name" value="PDZ"/>
</dbReference>
<feature type="region of interest" description="Disordered" evidence="4">
    <location>
        <begin position="1"/>
        <end position="93"/>
    </location>
</feature>
<dbReference type="SUPFAM" id="SSF50494">
    <property type="entry name" value="Trypsin-like serine proteases"/>
    <property type="match status" value="1"/>
</dbReference>
<evidence type="ECO:0000256" key="4">
    <source>
        <dbReference type="SAM" id="MobiDB-lite"/>
    </source>
</evidence>
<feature type="compositionally biased region" description="Polar residues" evidence="4">
    <location>
        <begin position="14"/>
        <end position="77"/>
    </location>
</feature>
<dbReference type="Gene3D" id="2.40.10.10">
    <property type="entry name" value="Trypsin-like serine proteases"/>
    <property type="match status" value="2"/>
</dbReference>
<reference evidence="7 8" key="1">
    <citation type="submission" date="2020-09" db="EMBL/GenBank/DDBJ databases">
        <title>Investigation of environmental microbe.</title>
        <authorList>
            <person name="Ou Y."/>
            <person name="Kang Q."/>
        </authorList>
    </citation>
    <scope>NUCLEOTIDE SEQUENCE [LARGE SCALE GENOMIC DNA]</scope>
    <source>
        <strain evidence="7 8">KJZ-9</strain>
    </source>
</reference>
<evidence type="ECO:0000256" key="5">
    <source>
        <dbReference type="SAM" id="Phobius"/>
    </source>
</evidence>
<dbReference type="Pfam" id="PF13180">
    <property type="entry name" value="PDZ_2"/>
    <property type="match status" value="1"/>
</dbReference>
<evidence type="ECO:0000256" key="1">
    <source>
        <dbReference type="ARBA" id="ARBA00010541"/>
    </source>
</evidence>
<gene>
    <name evidence="7" type="ORF">IDM48_04085</name>
</gene>
<keyword evidence="8" id="KW-1185">Reference proteome</keyword>
<keyword evidence="2" id="KW-0645">Protease</keyword>
<keyword evidence="5" id="KW-0472">Membrane</keyword>
<dbReference type="InterPro" id="IPR001940">
    <property type="entry name" value="Peptidase_S1C"/>
</dbReference>
<evidence type="ECO:0000259" key="6">
    <source>
        <dbReference type="PROSITE" id="PS50106"/>
    </source>
</evidence>
<dbReference type="KEGG" id="rama:IDM48_04085"/>
<dbReference type="SMART" id="SM00228">
    <property type="entry name" value="PDZ"/>
    <property type="match status" value="1"/>
</dbReference>
<keyword evidence="3" id="KW-0378">Hydrolase</keyword>
<dbReference type="SUPFAM" id="SSF50156">
    <property type="entry name" value="PDZ domain-like"/>
    <property type="match status" value="1"/>
</dbReference>
<evidence type="ECO:0000256" key="2">
    <source>
        <dbReference type="ARBA" id="ARBA00022670"/>
    </source>
</evidence>
<comment type="similarity">
    <text evidence="1">Belongs to the peptidase S1C family.</text>
</comment>
<feature type="transmembrane region" description="Helical" evidence="5">
    <location>
        <begin position="98"/>
        <end position="120"/>
    </location>
</feature>
<dbReference type="PRINTS" id="PR00834">
    <property type="entry name" value="PROTEASES2C"/>
</dbReference>
<dbReference type="InterPro" id="IPR051201">
    <property type="entry name" value="Chloro_Bact_Ser_Proteases"/>
</dbReference>
<dbReference type="InterPro" id="IPR036034">
    <property type="entry name" value="PDZ_sf"/>
</dbReference>
<feature type="compositionally biased region" description="Polar residues" evidence="4">
    <location>
        <begin position="284"/>
        <end position="302"/>
    </location>
</feature>
<dbReference type="GO" id="GO:0004252">
    <property type="term" value="F:serine-type endopeptidase activity"/>
    <property type="evidence" value="ECO:0007669"/>
    <property type="project" value="InterPro"/>
</dbReference>
<keyword evidence="5" id="KW-1133">Transmembrane helix</keyword>
<sequence>MKGIHPMTQDPWGENQNPGVQNTPGAHGSTENAQGQAWNQTSDPTVPLKTQQYDGRYQENPQYGQQPSYSAQSQWTGQGYGTPVQAQPTSRKKHSTGALLSAALIAALVGGGAGAGAALLSDNGISTVGTTNPGTTIVNNTDSVNEVTAAAAKATPSVVTIGVTSNSGQGSGSGIIIDGEGHILTNTHVVTLDGAANNANIEVQMSDGTVKKATLVGTDPTSDLAVIKIDTAGMNITPATLGDSSKLNVGDTSLAIGAPLGLQNTVTDGIISTLSRTIEVASSAAPNNSEGSSDHYGSQESPFQFEIPGQESQKSQTQSSIAINVIQTDAAVNPGNSGGALVNAQGEVIGVNVAIASAGSSSSSSSSGNIGVGFAIPINTASRIAQEIIDNGHATHGYLGASVATSPGDNDSSDTFGDGAVIKDVVSGQAADKAGLKQGDVVTEFNGKRISEAMELTAAVREQAAGSTATVKVQRGNSTEEIKVTLGNSEDAQK</sequence>
<evidence type="ECO:0000313" key="7">
    <source>
        <dbReference type="EMBL" id="QNV40588.1"/>
    </source>
</evidence>
<dbReference type="PROSITE" id="PS50106">
    <property type="entry name" value="PDZ"/>
    <property type="match status" value="1"/>
</dbReference>
<dbReference type="PANTHER" id="PTHR43343:SF3">
    <property type="entry name" value="PROTEASE DO-LIKE 8, CHLOROPLASTIC"/>
    <property type="match status" value="1"/>
</dbReference>
<name>A0A7H2BLP2_9MICC</name>
<dbReference type="GO" id="GO:0006508">
    <property type="term" value="P:proteolysis"/>
    <property type="evidence" value="ECO:0007669"/>
    <property type="project" value="UniProtKB-KW"/>
</dbReference>
<dbReference type="Gene3D" id="2.30.42.10">
    <property type="match status" value="1"/>
</dbReference>
<accession>A0A7H2BLP2</accession>
<evidence type="ECO:0000256" key="3">
    <source>
        <dbReference type="ARBA" id="ARBA00022801"/>
    </source>
</evidence>
<organism evidence="7 8">
    <name type="scientific">Rothia amarae</name>
    <dbReference type="NCBI Taxonomy" id="169480"/>
    <lineage>
        <taxon>Bacteria</taxon>
        <taxon>Bacillati</taxon>
        <taxon>Actinomycetota</taxon>
        <taxon>Actinomycetes</taxon>
        <taxon>Micrococcales</taxon>
        <taxon>Micrococcaceae</taxon>
        <taxon>Rothia</taxon>
    </lineage>
</organism>
<keyword evidence="5" id="KW-0812">Transmembrane</keyword>
<protein>
    <submittedName>
        <fullName evidence="7">Trypsin-like peptidase domain-containing protein</fullName>
    </submittedName>
</protein>
<dbReference type="InterPro" id="IPR009003">
    <property type="entry name" value="Peptidase_S1_PA"/>
</dbReference>
<dbReference type="EMBL" id="CP061538">
    <property type="protein sequence ID" value="QNV40588.1"/>
    <property type="molecule type" value="Genomic_DNA"/>
</dbReference>
<dbReference type="InterPro" id="IPR043504">
    <property type="entry name" value="Peptidase_S1_PA_chymotrypsin"/>
</dbReference>
<proteinExistence type="inferred from homology"/>
<feature type="region of interest" description="Disordered" evidence="4">
    <location>
        <begin position="282"/>
        <end position="318"/>
    </location>
</feature>
<feature type="domain" description="PDZ" evidence="6">
    <location>
        <begin position="388"/>
        <end position="477"/>
    </location>
</feature>
<dbReference type="PANTHER" id="PTHR43343">
    <property type="entry name" value="PEPTIDASE S12"/>
    <property type="match status" value="1"/>
</dbReference>